<dbReference type="InterPro" id="IPR028098">
    <property type="entry name" value="Glyco_trans_4-like_N"/>
</dbReference>
<dbReference type="KEGG" id="uli:ETAA1_61650"/>
<dbReference type="Pfam" id="PF00534">
    <property type="entry name" value="Glycos_transf_1"/>
    <property type="match status" value="1"/>
</dbReference>
<reference evidence="3 4" key="1">
    <citation type="submission" date="2019-02" db="EMBL/GenBank/DDBJ databases">
        <title>Deep-cultivation of Planctomycetes and their phenomic and genomic characterization uncovers novel biology.</title>
        <authorList>
            <person name="Wiegand S."/>
            <person name="Jogler M."/>
            <person name="Boedeker C."/>
            <person name="Pinto D."/>
            <person name="Vollmers J."/>
            <person name="Rivas-Marin E."/>
            <person name="Kohn T."/>
            <person name="Peeters S.H."/>
            <person name="Heuer A."/>
            <person name="Rast P."/>
            <person name="Oberbeckmann S."/>
            <person name="Bunk B."/>
            <person name="Jeske O."/>
            <person name="Meyerdierks A."/>
            <person name="Storesund J.E."/>
            <person name="Kallscheuer N."/>
            <person name="Luecker S."/>
            <person name="Lage O.M."/>
            <person name="Pohl T."/>
            <person name="Merkel B.J."/>
            <person name="Hornburger P."/>
            <person name="Mueller R.-W."/>
            <person name="Bruemmer F."/>
            <person name="Labrenz M."/>
            <person name="Spormann A.M."/>
            <person name="Op den Camp H."/>
            <person name="Overmann J."/>
            <person name="Amann R."/>
            <person name="Jetten M.S.M."/>
            <person name="Mascher T."/>
            <person name="Medema M.H."/>
            <person name="Devos D.P."/>
            <person name="Kaster A.-K."/>
            <person name="Ovreas L."/>
            <person name="Rohde M."/>
            <person name="Galperin M.Y."/>
            <person name="Jogler C."/>
        </authorList>
    </citation>
    <scope>NUCLEOTIDE SEQUENCE [LARGE SCALE GENOMIC DNA]</scope>
    <source>
        <strain evidence="3 4">ETA_A1</strain>
    </source>
</reference>
<dbReference type="AlphaFoldDB" id="A0A517Y341"/>
<evidence type="ECO:0000259" key="1">
    <source>
        <dbReference type="Pfam" id="PF00534"/>
    </source>
</evidence>
<dbReference type="PANTHER" id="PTHR12526">
    <property type="entry name" value="GLYCOSYLTRANSFERASE"/>
    <property type="match status" value="1"/>
</dbReference>
<evidence type="ECO:0000259" key="2">
    <source>
        <dbReference type="Pfam" id="PF13439"/>
    </source>
</evidence>
<keyword evidence="4" id="KW-1185">Reference proteome</keyword>
<dbReference type="Proteomes" id="UP000319576">
    <property type="component" value="Chromosome"/>
</dbReference>
<keyword evidence="3" id="KW-0808">Transferase</keyword>
<accession>A0A517Y341</accession>
<organism evidence="3 4">
    <name type="scientific">Urbifossiella limnaea</name>
    <dbReference type="NCBI Taxonomy" id="2528023"/>
    <lineage>
        <taxon>Bacteria</taxon>
        <taxon>Pseudomonadati</taxon>
        <taxon>Planctomycetota</taxon>
        <taxon>Planctomycetia</taxon>
        <taxon>Gemmatales</taxon>
        <taxon>Gemmataceae</taxon>
        <taxon>Urbifossiella</taxon>
    </lineage>
</organism>
<dbReference type="Gene3D" id="3.40.50.2000">
    <property type="entry name" value="Glycogen Phosphorylase B"/>
    <property type="match status" value="2"/>
</dbReference>
<protein>
    <submittedName>
        <fullName evidence="3">2-deoxystreptamine N-acetyl-D-glucosaminyltransferase</fullName>
        <ecNumber evidence="3">2.4.1.283</ecNumber>
    </submittedName>
</protein>
<feature type="domain" description="Glycosyltransferase subfamily 4-like N-terminal" evidence="2">
    <location>
        <begin position="16"/>
        <end position="175"/>
    </location>
</feature>
<evidence type="ECO:0000313" key="4">
    <source>
        <dbReference type="Proteomes" id="UP000319576"/>
    </source>
</evidence>
<keyword evidence="3" id="KW-0328">Glycosyltransferase</keyword>
<dbReference type="EMBL" id="CP036273">
    <property type="protein sequence ID" value="QDU24151.1"/>
    <property type="molecule type" value="Genomic_DNA"/>
</dbReference>
<dbReference type="InterPro" id="IPR001296">
    <property type="entry name" value="Glyco_trans_1"/>
</dbReference>
<sequence length="378" mass="39376">MGSPLHTVHGVLSLDVGGLERLVLGLVRHGVQAGHRVSVVCVEAPGQLAAEAAGAAVVSLDKPPGRQQAFVARAAETLSRLRPDVVHTHQIGAAWYLGPAARSLGIPVVHTEHGNHFARLGSRLAALKARLVFRSAARSVDRFCCVSDEIAAAVTRWRTVPRGKVLVVPNGIPLDPGPGLPDPAAVRASLGIPADAPVVGTVGRLVEVKRQDLLIRAVARLRAGFPGVHLVLVGDGPERGRLEAVAREAGLADQTHFLGYHPRPEAVLGIMTAFALTSRSEGFPVSLLEAWRAGVPVASAAVGGIPAVVSDGVSGLLFPPGDDAAAAAALARLLGDPALAGRVGRAGRQTFEANYTLDRMAATYEELYREREAAPRAG</sequence>
<feature type="domain" description="Glycosyl transferase family 1" evidence="1">
    <location>
        <begin position="187"/>
        <end position="349"/>
    </location>
</feature>
<dbReference type="EC" id="2.4.1.283" evidence="3"/>
<gene>
    <name evidence="3" type="primary">neoD_2</name>
    <name evidence="3" type="ORF">ETAA1_61650</name>
</gene>
<dbReference type="RefSeq" id="WP_145244338.1">
    <property type="nucleotide sequence ID" value="NZ_CP036273.1"/>
</dbReference>
<proteinExistence type="predicted"/>
<dbReference type="Pfam" id="PF13439">
    <property type="entry name" value="Glyco_transf_4"/>
    <property type="match status" value="1"/>
</dbReference>
<name>A0A517Y341_9BACT</name>
<evidence type="ECO:0000313" key="3">
    <source>
        <dbReference type="EMBL" id="QDU24151.1"/>
    </source>
</evidence>
<dbReference type="GO" id="GO:0102319">
    <property type="term" value="F:2-deoxystreptamine N-acetyl-D-glucosaminyltransferase activity"/>
    <property type="evidence" value="ECO:0007669"/>
    <property type="project" value="UniProtKB-EC"/>
</dbReference>
<dbReference type="OrthoDB" id="9775208at2"/>
<dbReference type="SUPFAM" id="SSF53756">
    <property type="entry name" value="UDP-Glycosyltransferase/glycogen phosphorylase"/>
    <property type="match status" value="1"/>
</dbReference>